<protein>
    <submittedName>
        <fullName evidence="1">Uncharacterized protein</fullName>
    </submittedName>
</protein>
<reference evidence="1" key="1">
    <citation type="journal article" date="2021" name="Proc. Natl. Acad. Sci. U.S.A.">
        <title>A Catalog of Tens of Thousands of Viruses from Human Metagenomes Reveals Hidden Associations with Chronic Diseases.</title>
        <authorList>
            <person name="Tisza M.J."/>
            <person name="Buck C.B."/>
        </authorList>
    </citation>
    <scope>NUCLEOTIDE SEQUENCE</scope>
    <source>
        <strain evidence="1">CtG4L18</strain>
    </source>
</reference>
<proteinExistence type="predicted"/>
<name>A0A8S5UNY8_9CAUD</name>
<accession>A0A8S5UNY8</accession>
<dbReference type="EMBL" id="BK016114">
    <property type="protein sequence ID" value="DAF96147.1"/>
    <property type="molecule type" value="Genomic_DNA"/>
</dbReference>
<evidence type="ECO:0000313" key="1">
    <source>
        <dbReference type="EMBL" id="DAF96147.1"/>
    </source>
</evidence>
<sequence length="49" mass="5732">MIQCRGYLNIGKTELIIQSFLLHRENREEIMLHGGIMPLSRLKLILILL</sequence>
<organism evidence="1">
    <name type="scientific">Podoviridae sp. ctG4L18</name>
    <dbReference type="NCBI Taxonomy" id="2825234"/>
    <lineage>
        <taxon>Viruses</taxon>
        <taxon>Duplodnaviria</taxon>
        <taxon>Heunggongvirae</taxon>
        <taxon>Uroviricota</taxon>
        <taxon>Caudoviricetes</taxon>
    </lineage>
</organism>